<comment type="caution">
    <text evidence="2">The sequence shown here is derived from an EMBL/GenBank/DDBJ whole genome shotgun (WGS) entry which is preliminary data.</text>
</comment>
<dbReference type="PROSITE" id="PS00108">
    <property type="entry name" value="PROTEIN_KINASE_ST"/>
    <property type="match status" value="1"/>
</dbReference>
<dbReference type="PANTHER" id="PTHR24361">
    <property type="entry name" value="MITOGEN-ACTIVATED KINASE KINASE KINASE"/>
    <property type="match status" value="1"/>
</dbReference>
<dbReference type="GO" id="GO:0005524">
    <property type="term" value="F:ATP binding"/>
    <property type="evidence" value="ECO:0007669"/>
    <property type="project" value="InterPro"/>
</dbReference>
<dbReference type="OrthoDB" id="4062651at2759"/>
<dbReference type="Proteomes" id="UP000192578">
    <property type="component" value="Unassembled WGS sequence"/>
</dbReference>
<protein>
    <recommendedName>
        <fullName evidence="1">Protein kinase domain-containing protein</fullName>
    </recommendedName>
</protein>
<name>A0A9X6NAR4_HYPEX</name>
<dbReference type="EMBL" id="MTYJ01000204">
    <property type="protein sequence ID" value="OWA50820.1"/>
    <property type="molecule type" value="Genomic_DNA"/>
</dbReference>
<dbReference type="Gene3D" id="1.10.510.10">
    <property type="entry name" value="Transferase(Phosphotransferase) domain 1"/>
    <property type="match status" value="1"/>
</dbReference>
<dbReference type="GO" id="GO:0004674">
    <property type="term" value="F:protein serine/threonine kinase activity"/>
    <property type="evidence" value="ECO:0007669"/>
    <property type="project" value="TreeGrafter"/>
</dbReference>
<feature type="domain" description="Protein kinase" evidence="1">
    <location>
        <begin position="24"/>
        <end position="257"/>
    </location>
</feature>
<dbReference type="InterPro" id="IPR011009">
    <property type="entry name" value="Kinase-like_dom_sf"/>
</dbReference>
<keyword evidence="3" id="KW-1185">Reference proteome</keyword>
<reference evidence="3" key="1">
    <citation type="submission" date="2017-01" db="EMBL/GenBank/DDBJ databases">
        <title>Comparative genomics of anhydrobiosis in the tardigrade Hypsibius dujardini.</title>
        <authorList>
            <person name="Yoshida Y."/>
            <person name="Koutsovoulos G."/>
            <person name="Laetsch D."/>
            <person name="Stevens L."/>
            <person name="Kumar S."/>
            <person name="Horikawa D."/>
            <person name="Ishino K."/>
            <person name="Komine S."/>
            <person name="Tomita M."/>
            <person name="Blaxter M."/>
            <person name="Arakawa K."/>
        </authorList>
    </citation>
    <scope>NUCLEOTIDE SEQUENCE [LARGE SCALE GENOMIC DNA]</scope>
    <source>
        <strain evidence="3">Z151</strain>
    </source>
</reference>
<dbReference type="Pfam" id="PF00069">
    <property type="entry name" value="Pkinase"/>
    <property type="match status" value="1"/>
</dbReference>
<dbReference type="CDD" id="cd00180">
    <property type="entry name" value="PKc"/>
    <property type="match status" value="1"/>
</dbReference>
<dbReference type="InterPro" id="IPR008271">
    <property type="entry name" value="Ser/Thr_kinase_AS"/>
</dbReference>
<dbReference type="GO" id="GO:0005737">
    <property type="term" value="C:cytoplasm"/>
    <property type="evidence" value="ECO:0007669"/>
    <property type="project" value="TreeGrafter"/>
</dbReference>
<dbReference type="SMART" id="SM00220">
    <property type="entry name" value="S_TKc"/>
    <property type="match status" value="1"/>
</dbReference>
<gene>
    <name evidence="2" type="ORF">BV898_15326</name>
</gene>
<evidence type="ECO:0000313" key="2">
    <source>
        <dbReference type="EMBL" id="OWA50820.1"/>
    </source>
</evidence>
<dbReference type="PROSITE" id="PS50011">
    <property type="entry name" value="PROTEIN_KINASE_DOM"/>
    <property type="match status" value="1"/>
</dbReference>
<evidence type="ECO:0000313" key="3">
    <source>
        <dbReference type="Proteomes" id="UP000192578"/>
    </source>
</evidence>
<evidence type="ECO:0000259" key="1">
    <source>
        <dbReference type="PROSITE" id="PS50011"/>
    </source>
</evidence>
<organism evidence="2 3">
    <name type="scientific">Hypsibius exemplaris</name>
    <name type="common">Freshwater tardigrade</name>
    <dbReference type="NCBI Taxonomy" id="2072580"/>
    <lineage>
        <taxon>Eukaryota</taxon>
        <taxon>Metazoa</taxon>
        <taxon>Ecdysozoa</taxon>
        <taxon>Tardigrada</taxon>
        <taxon>Eutardigrada</taxon>
        <taxon>Parachela</taxon>
        <taxon>Hypsibioidea</taxon>
        <taxon>Hypsibiidae</taxon>
        <taxon>Hypsibius</taxon>
    </lineage>
</organism>
<dbReference type="SUPFAM" id="SSF56112">
    <property type="entry name" value="Protein kinase-like (PK-like)"/>
    <property type="match status" value="1"/>
</dbReference>
<sequence length="257" mass="28997">MTSSSIHEFLTYILDLEGNPYHCIPTPAVLGYGAFGYVVKANLVHSENDFTPRPDSPHAIKFLNCVYDDTRMAKLATLLKLDCEDIVKYMAVGYSHRPGSPTERLNSCIIMELCEGKTLEHFIQRNTPSLPVATILNYTGQILKALDYLHNRVCSHKDAMFYGDLKPENILLKNEDGHGLLKLADLDSFTQLSGQRTHHDLTTRKGTYRFMSPEMTAWNPKTKLPEYSLLIFASGLTERITVFPREQTPVTNMTPLG</sequence>
<dbReference type="AlphaFoldDB" id="A0A9X6NAR4"/>
<dbReference type="InterPro" id="IPR000719">
    <property type="entry name" value="Prot_kinase_dom"/>
</dbReference>
<dbReference type="InterPro" id="IPR053235">
    <property type="entry name" value="Ser_Thr_kinase"/>
</dbReference>
<proteinExistence type="predicted"/>
<accession>A0A9X6NAR4</accession>